<reference evidence="3" key="1">
    <citation type="submission" date="2023-03" db="EMBL/GenBank/DDBJ databases">
        <authorList>
            <person name="Steffen K."/>
            <person name="Cardenas P."/>
        </authorList>
    </citation>
    <scope>NUCLEOTIDE SEQUENCE</scope>
</reference>
<sequence>MYTYDRIGNSGSGASGDRSSAAMDQPLFGETRRRVKIINIVLAAVTAVFIGITLVLALLSSLFIKDKCRRIGNVGNSKKYCVYPLDIVFCGIIILLLVPQIIVAYWYRRGELEPKFRTLIYYNAVVTVLLCIVGILYFMQVGYQ</sequence>
<evidence type="ECO:0000313" key="4">
    <source>
        <dbReference type="Proteomes" id="UP001174909"/>
    </source>
</evidence>
<evidence type="ECO:0000256" key="2">
    <source>
        <dbReference type="SAM" id="Phobius"/>
    </source>
</evidence>
<dbReference type="PANTHER" id="PTHR28603:SF1">
    <property type="entry name" value="TRANSMEMBRANE PROTEIN 243"/>
    <property type="match status" value="1"/>
</dbReference>
<comment type="caution">
    <text evidence="3">The sequence shown here is derived from an EMBL/GenBank/DDBJ whole genome shotgun (WGS) entry which is preliminary data.</text>
</comment>
<dbReference type="PANTHER" id="PTHR28603">
    <property type="entry name" value="TRANSMEMBRANE PROTEIN 243"/>
    <property type="match status" value="1"/>
</dbReference>
<accession>A0AA35SN44</accession>
<dbReference type="Proteomes" id="UP001174909">
    <property type="component" value="Unassembled WGS sequence"/>
</dbReference>
<feature type="transmembrane region" description="Helical" evidence="2">
    <location>
        <begin position="119"/>
        <end position="139"/>
    </location>
</feature>
<keyword evidence="2 3" id="KW-0812">Transmembrane</keyword>
<feature type="region of interest" description="Disordered" evidence="1">
    <location>
        <begin position="1"/>
        <end position="21"/>
    </location>
</feature>
<gene>
    <name evidence="3" type="ORF">GBAR_LOCUS17959</name>
</gene>
<dbReference type="InterPro" id="IPR022564">
    <property type="entry name" value="DUF2678"/>
</dbReference>
<keyword evidence="4" id="KW-1185">Reference proteome</keyword>
<evidence type="ECO:0000313" key="3">
    <source>
        <dbReference type="EMBL" id="CAI8031656.1"/>
    </source>
</evidence>
<keyword evidence="2" id="KW-1133">Transmembrane helix</keyword>
<dbReference type="EMBL" id="CASHTH010002554">
    <property type="protein sequence ID" value="CAI8031656.1"/>
    <property type="molecule type" value="Genomic_DNA"/>
</dbReference>
<organism evidence="3 4">
    <name type="scientific">Geodia barretti</name>
    <name type="common">Barrett's horny sponge</name>
    <dbReference type="NCBI Taxonomy" id="519541"/>
    <lineage>
        <taxon>Eukaryota</taxon>
        <taxon>Metazoa</taxon>
        <taxon>Porifera</taxon>
        <taxon>Demospongiae</taxon>
        <taxon>Heteroscleromorpha</taxon>
        <taxon>Tetractinellida</taxon>
        <taxon>Astrophorina</taxon>
        <taxon>Geodiidae</taxon>
        <taxon>Geodia</taxon>
    </lineage>
</organism>
<feature type="transmembrane region" description="Helical" evidence="2">
    <location>
        <begin position="37"/>
        <end position="64"/>
    </location>
</feature>
<feature type="transmembrane region" description="Helical" evidence="2">
    <location>
        <begin position="85"/>
        <end position="107"/>
    </location>
</feature>
<proteinExistence type="predicted"/>
<dbReference type="Pfam" id="PF10856">
    <property type="entry name" value="DUF2678"/>
    <property type="match status" value="1"/>
</dbReference>
<name>A0AA35SN44_GEOBA</name>
<dbReference type="AlphaFoldDB" id="A0AA35SN44"/>
<keyword evidence="2" id="KW-0472">Membrane</keyword>
<evidence type="ECO:0000256" key="1">
    <source>
        <dbReference type="SAM" id="MobiDB-lite"/>
    </source>
</evidence>
<protein>
    <submittedName>
        <fullName evidence="3">Transmembrane protein 243</fullName>
    </submittedName>
</protein>